<keyword evidence="3" id="KW-1185">Reference proteome</keyword>
<evidence type="ECO:0000313" key="3">
    <source>
        <dbReference type="Proteomes" id="UP000192578"/>
    </source>
</evidence>
<evidence type="ECO:0000256" key="1">
    <source>
        <dbReference type="SAM" id="MobiDB-lite"/>
    </source>
</evidence>
<feature type="compositionally biased region" description="Low complexity" evidence="1">
    <location>
        <begin position="555"/>
        <end position="564"/>
    </location>
</feature>
<organism evidence="2 3">
    <name type="scientific">Hypsibius exemplaris</name>
    <name type="common">Freshwater tardigrade</name>
    <dbReference type="NCBI Taxonomy" id="2072580"/>
    <lineage>
        <taxon>Eukaryota</taxon>
        <taxon>Metazoa</taxon>
        <taxon>Ecdysozoa</taxon>
        <taxon>Tardigrada</taxon>
        <taxon>Eutardigrada</taxon>
        <taxon>Parachela</taxon>
        <taxon>Hypsibioidea</taxon>
        <taxon>Hypsibiidae</taxon>
        <taxon>Hypsibius</taxon>
    </lineage>
</organism>
<feature type="region of interest" description="Disordered" evidence="1">
    <location>
        <begin position="455"/>
        <end position="494"/>
    </location>
</feature>
<dbReference type="EMBL" id="MTYJ01000002">
    <property type="protein sequence ID" value="OQV25739.1"/>
    <property type="molecule type" value="Genomic_DNA"/>
</dbReference>
<sequence length="582" mass="63739">MYRTKSKTSLEMPTNAAAYRSYTILKAAEKANNAPAAAEGKFKKAHDDEDHGKSFILNDSILLSPEKEFSHRDEDTDFLFTPRKSQCPPAVMEAMKNYYIGAMKDLRKGFPAVCELLNSALDVVLKLVEKEKDSTAAKNAYEGMRTFLTSQRFWVSCEDMRLRYGTVDVPAATAPAPAVEVELQPATEAAAPEEVDAEALKKAVAAKEKEKSKASAKRCRRFHFQILIRIGLYKVLWNRGVIDKKHAAFVLDGLRTEIADLMVARERYDSWRFMESDIQYKCGTDTAVRELICEVCSELLIPLPDYAPETRQPKKPSVVIRKSSDGRPLSSQSSSGGGLTKGRQSSREQLRPFPNHRTSSAADSTQVSSAQTSAAAFGRHRFARQRSCLDYDTAALPRSNSSSQLSSKLPGLQKSLSVDPSGRKVFSLSRQASCSQPAFIPTQYPVSMEADRVFKSSSTTTTTTTTTKTPFGCRTPSRSATTAPHPLSPRGTPYRERQAALSGILAPESPSVSASAFLTSWSPFKRAAAGASSTNPQKDASAFLCSWSPFQRAAAAATASTNTSQKDPADSTGINPRRQLMF</sequence>
<feature type="region of interest" description="Disordered" evidence="1">
    <location>
        <begin position="555"/>
        <end position="582"/>
    </location>
</feature>
<feature type="compositionally biased region" description="Low complexity" evidence="1">
    <location>
        <begin position="396"/>
        <end position="417"/>
    </location>
</feature>
<gene>
    <name evidence="2" type="ORF">BV898_00669</name>
</gene>
<feature type="region of interest" description="Disordered" evidence="1">
    <location>
        <begin position="307"/>
        <end position="372"/>
    </location>
</feature>
<dbReference type="OrthoDB" id="10643408at2759"/>
<feature type="compositionally biased region" description="Low complexity" evidence="1">
    <location>
        <begin position="455"/>
        <end position="469"/>
    </location>
</feature>
<dbReference type="AlphaFoldDB" id="A0A1W0XE41"/>
<name>A0A1W0XE41_HYPEX</name>
<reference evidence="3" key="1">
    <citation type="submission" date="2017-01" db="EMBL/GenBank/DDBJ databases">
        <title>Comparative genomics of anhydrobiosis in the tardigrade Hypsibius dujardini.</title>
        <authorList>
            <person name="Yoshida Y."/>
            <person name="Koutsovoulos G."/>
            <person name="Laetsch D."/>
            <person name="Stevens L."/>
            <person name="Kumar S."/>
            <person name="Horikawa D."/>
            <person name="Ishino K."/>
            <person name="Komine S."/>
            <person name="Tomita M."/>
            <person name="Blaxter M."/>
            <person name="Arakawa K."/>
        </authorList>
    </citation>
    <scope>NUCLEOTIDE SEQUENCE [LARGE SCALE GENOMIC DNA]</scope>
    <source>
        <strain evidence="3">Z151</strain>
    </source>
</reference>
<comment type="caution">
    <text evidence="2">The sequence shown here is derived from an EMBL/GenBank/DDBJ whole genome shotgun (WGS) entry which is preliminary data.</text>
</comment>
<evidence type="ECO:0000313" key="2">
    <source>
        <dbReference type="EMBL" id="OQV25739.1"/>
    </source>
</evidence>
<feature type="compositionally biased region" description="Low complexity" evidence="1">
    <location>
        <begin position="358"/>
        <end position="372"/>
    </location>
</feature>
<proteinExistence type="predicted"/>
<dbReference type="Proteomes" id="UP000192578">
    <property type="component" value="Unassembled WGS sequence"/>
</dbReference>
<protein>
    <submittedName>
        <fullName evidence="2">Uncharacterized protein</fullName>
    </submittedName>
</protein>
<feature type="region of interest" description="Disordered" evidence="1">
    <location>
        <begin position="396"/>
        <end position="419"/>
    </location>
</feature>
<accession>A0A1W0XE41</accession>